<proteinExistence type="predicted"/>
<dbReference type="GO" id="GO:0031048">
    <property type="term" value="P:regulatory ncRNA-mediated heterochromatin formation"/>
    <property type="evidence" value="ECO:0007669"/>
    <property type="project" value="TreeGrafter"/>
</dbReference>
<dbReference type="AlphaFoldDB" id="A0AAN6NB56"/>
<dbReference type="GO" id="GO:0005634">
    <property type="term" value="C:nucleus"/>
    <property type="evidence" value="ECO:0007669"/>
    <property type="project" value="TreeGrafter"/>
</dbReference>
<dbReference type="InterPro" id="IPR053858">
    <property type="entry name" value="Arb2_dom"/>
</dbReference>
<evidence type="ECO:0000313" key="3">
    <source>
        <dbReference type="Proteomes" id="UP001303473"/>
    </source>
</evidence>
<comment type="caution">
    <text evidence="2">The sequence shown here is derived from an EMBL/GenBank/DDBJ whole genome shotgun (WGS) entry which is preliminary data.</text>
</comment>
<gene>
    <name evidence="2" type="ORF">QBC46DRAFT_449380</name>
</gene>
<dbReference type="EMBL" id="MU853794">
    <property type="protein sequence ID" value="KAK3940557.1"/>
    <property type="molecule type" value="Genomic_DNA"/>
</dbReference>
<dbReference type="PANTHER" id="PTHR21357:SF4">
    <property type="entry name" value="FAM172 FAMILY PROTEIN HOMOLOG CG10038"/>
    <property type="match status" value="1"/>
</dbReference>
<feature type="domain" description="Arb2" evidence="1">
    <location>
        <begin position="15"/>
        <end position="313"/>
    </location>
</feature>
<dbReference type="GO" id="GO:0035197">
    <property type="term" value="F:siRNA binding"/>
    <property type="evidence" value="ECO:0007669"/>
    <property type="project" value="TreeGrafter"/>
</dbReference>
<sequence>MFRRKWTALPKDPYFGSELEDFGYFVHNKNAIRSIQDPRRGFRHPGYKNERWNDRQCFGFNMLTVLVTSTGALRKIVHQQLENEEGLQRVLLPWGVTNPAEPHVPIFTSPDLEGKSRIVVIFGETTQDLGILSRYVIANDKEPGNGLDTGSMIGIVRELKKQRSSAVDPKAPGIVLANSGELFWWPEGQRGLTASARIGMPLASAAHHGRRLDRDRHVIPGNLDVADHISYVMEQVVVKLAIPEAKIDVIAIGDAAEEFEVYINNHDAWKLVGCRLNTLTILGGFYSMAKIKNPSLSNFMIDRARAYTLSDEEAGTPIAPPMGNKKIGFTGYGCWAMSGGHDYYVDRLLITAHPAILKWIQEVAITETYKNPVFDIPDDADDGSTDVLDWDTENFADDEGADDLDDSISSPQVTRAVTKDAPMDDALEKLRGLRFEGRDGVIETLETGNTAVRDDSDKDTRGNAVMTTVEDVVPDVSLSGEQNLPMEGGDNSAWRWCV</sequence>
<organism evidence="2 3">
    <name type="scientific">Diplogelasinospora grovesii</name>
    <dbReference type="NCBI Taxonomy" id="303347"/>
    <lineage>
        <taxon>Eukaryota</taxon>
        <taxon>Fungi</taxon>
        <taxon>Dikarya</taxon>
        <taxon>Ascomycota</taxon>
        <taxon>Pezizomycotina</taxon>
        <taxon>Sordariomycetes</taxon>
        <taxon>Sordariomycetidae</taxon>
        <taxon>Sordariales</taxon>
        <taxon>Diplogelasinosporaceae</taxon>
        <taxon>Diplogelasinospora</taxon>
    </lineage>
</organism>
<keyword evidence="3" id="KW-1185">Reference proteome</keyword>
<protein>
    <recommendedName>
        <fullName evidence="1">Arb2 domain-containing protein</fullName>
    </recommendedName>
</protein>
<evidence type="ECO:0000259" key="1">
    <source>
        <dbReference type="Pfam" id="PF22749"/>
    </source>
</evidence>
<accession>A0AAN6NB56</accession>
<evidence type="ECO:0000313" key="2">
    <source>
        <dbReference type="EMBL" id="KAK3940557.1"/>
    </source>
</evidence>
<dbReference type="PANTHER" id="PTHR21357">
    <property type="entry name" value="FAM172 FAMILY PROTEIN HOMOLOG CG10038"/>
    <property type="match status" value="1"/>
</dbReference>
<dbReference type="Pfam" id="PF22749">
    <property type="entry name" value="Arb2"/>
    <property type="match status" value="1"/>
</dbReference>
<dbReference type="Proteomes" id="UP001303473">
    <property type="component" value="Unassembled WGS sequence"/>
</dbReference>
<reference evidence="3" key="1">
    <citation type="journal article" date="2023" name="Mol. Phylogenet. Evol.">
        <title>Genome-scale phylogeny and comparative genomics of the fungal order Sordariales.</title>
        <authorList>
            <person name="Hensen N."/>
            <person name="Bonometti L."/>
            <person name="Westerberg I."/>
            <person name="Brannstrom I.O."/>
            <person name="Guillou S."/>
            <person name="Cros-Aarteil S."/>
            <person name="Calhoun S."/>
            <person name="Haridas S."/>
            <person name="Kuo A."/>
            <person name="Mondo S."/>
            <person name="Pangilinan J."/>
            <person name="Riley R."/>
            <person name="LaButti K."/>
            <person name="Andreopoulos B."/>
            <person name="Lipzen A."/>
            <person name="Chen C."/>
            <person name="Yan M."/>
            <person name="Daum C."/>
            <person name="Ng V."/>
            <person name="Clum A."/>
            <person name="Steindorff A."/>
            <person name="Ohm R.A."/>
            <person name="Martin F."/>
            <person name="Silar P."/>
            <person name="Natvig D.O."/>
            <person name="Lalanne C."/>
            <person name="Gautier V."/>
            <person name="Ament-Velasquez S.L."/>
            <person name="Kruys A."/>
            <person name="Hutchinson M.I."/>
            <person name="Powell A.J."/>
            <person name="Barry K."/>
            <person name="Miller A.N."/>
            <person name="Grigoriev I.V."/>
            <person name="Debuchy R."/>
            <person name="Gladieux P."/>
            <person name="Hiltunen Thoren M."/>
            <person name="Johannesson H."/>
        </authorList>
    </citation>
    <scope>NUCLEOTIDE SEQUENCE [LARGE SCALE GENOMIC DNA]</scope>
    <source>
        <strain evidence="3">CBS 340.73</strain>
    </source>
</reference>
<name>A0AAN6NB56_9PEZI</name>
<dbReference type="InterPro" id="IPR048263">
    <property type="entry name" value="Arb2"/>
</dbReference>